<accession>A0AAJ4MVU7</accession>
<sequence length="277" mass="29620">MSDSPILVIGATGKTGSRVAANLRQRGFAVRAVSRKSAVRFDWDDASTWQPALQGVRAVYIVHPGLGFDGATEQVGDFARAAAAAGVKKTVLASTPDDGSEFSQAMRAAEHHIVSAGLNLTSLRLRWFFQNFSEDFLLQSVRSGELRLPAGSGKEAFVDADDIAEVAVAALTDDRHNGCKYDLTGPGLLSFAEVAQEITSGAQHPLSYVPVDPAIYVAEQIAQQVPEEWAYSFSVLYQDIANNKLAQVSGDVEAVLGKPARDFSTFVSAMGKAGVWK</sequence>
<dbReference type="PANTHER" id="PTHR43162">
    <property type="match status" value="1"/>
</dbReference>
<dbReference type="RefSeq" id="WP_151093536.1">
    <property type="nucleotide sequence ID" value="NZ_CP071520.1"/>
</dbReference>
<dbReference type="InterPro" id="IPR036291">
    <property type="entry name" value="NAD(P)-bd_dom_sf"/>
</dbReference>
<evidence type="ECO:0000313" key="3">
    <source>
        <dbReference type="Proteomes" id="UP000662821"/>
    </source>
</evidence>
<dbReference type="InterPro" id="IPR008030">
    <property type="entry name" value="NmrA-like"/>
</dbReference>
<feature type="domain" description="NmrA-like" evidence="1">
    <location>
        <begin position="3"/>
        <end position="238"/>
    </location>
</feature>
<dbReference type="PANTHER" id="PTHR43162:SF1">
    <property type="entry name" value="PRESTALK A DIFFERENTIATION PROTEIN A"/>
    <property type="match status" value="1"/>
</dbReference>
<dbReference type="Pfam" id="PF05368">
    <property type="entry name" value="NmrA"/>
    <property type="match status" value="1"/>
</dbReference>
<dbReference type="InterPro" id="IPR051604">
    <property type="entry name" value="Ergot_Alk_Oxidoreductase"/>
</dbReference>
<dbReference type="SUPFAM" id="SSF51735">
    <property type="entry name" value="NAD(P)-binding Rossmann-fold domains"/>
    <property type="match status" value="1"/>
</dbReference>
<dbReference type="Gene3D" id="3.40.50.720">
    <property type="entry name" value="NAD(P)-binding Rossmann-like Domain"/>
    <property type="match status" value="1"/>
</dbReference>
<evidence type="ECO:0000313" key="2">
    <source>
        <dbReference type="EMBL" id="QSX98110.1"/>
    </source>
</evidence>
<reference evidence="2 3" key="1">
    <citation type="submission" date="2021-03" db="EMBL/GenBank/DDBJ databases">
        <title>Draft genome sequence of Janthinobacterium sp. strain PLB02 isolated from infected primmorphs (Lubomirskia baicalensis).</title>
        <authorList>
            <person name="Chernogor L.I."/>
            <person name="Belikov S.I."/>
            <person name="Petrushin I.S."/>
        </authorList>
    </citation>
    <scope>NUCLEOTIDE SEQUENCE [LARGE SCALE GENOMIC DNA]</scope>
    <source>
        <strain evidence="2 3">PLB02</strain>
    </source>
</reference>
<dbReference type="Proteomes" id="UP000662821">
    <property type="component" value="Chromosome"/>
</dbReference>
<proteinExistence type="predicted"/>
<protein>
    <submittedName>
        <fullName evidence="2">NmrA family NAD(P)-binding protein</fullName>
    </submittedName>
</protein>
<name>A0AAJ4MVU7_9BURK</name>
<organism evidence="2 3">
    <name type="scientific">Janthinobacterium lividum</name>
    <dbReference type="NCBI Taxonomy" id="29581"/>
    <lineage>
        <taxon>Bacteria</taxon>
        <taxon>Pseudomonadati</taxon>
        <taxon>Pseudomonadota</taxon>
        <taxon>Betaproteobacteria</taxon>
        <taxon>Burkholderiales</taxon>
        <taxon>Oxalobacteraceae</taxon>
        <taxon>Janthinobacterium</taxon>
    </lineage>
</organism>
<dbReference type="Gene3D" id="3.90.25.10">
    <property type="entry name" value="UDP-galactose 4-epimerase, domain 1"/>
    <property type="match status" value="1"/>
</dbReference>
<dbReference type="AlphaFoldDB" id="A0AAJ4MVU7"/>
<gene>
    <name evidence="2" type="ORF">J3P46_09485</name>
</gene>
<evidence type="ECO:0000259" key="1">
    <source>
        <dbReference type="Pfam" id="PF05368"/>
    </source>
</evidence>
<dbReference type="EMBL" id="CP071520">
    <property type="protein sequence ID" value="QSX98110.1"/>
    <property type="molecule type" value="Genomic_DNA"/>
</dbReference>